<proteinExistence type="inferred from homology"/>
<protein>
    <submittedName>
        <fullName evidence="8">Nucleobase:cation symporter-2, NCS2 family</fullName>
    </submittedName>
</protein>
<dbReference type="NCBIfam" id="TIGR00801">
    <property type="entry name" value="ncs2"/>
    <property type="match status" value="1"/>
</dbReference>
<evidence type="ECO:0000256" key="6">
    <source>
        <dbReference type="ARBA" id="ARBA00023136"/>
    </source>
</evidence>
<dbReference type="AlphaFoldDB" id="A0A1M5UF63"/>
<feature type="transmembrane region" description="Helical" evidence="7">
    <location>
        <begin position="392"/>
        <end position="409"/>
    </location>
</feature>
<keyword evidence="3" id="KW-0813">Transport</keyword>
<reference evidence="8 9" key="1">
    <citation type="submission" date="2016-11" db="EMBL/GenBank/DDBJ databases">
        <authorList>
            <person name="Jaros S."/>
            <person name="Januszkiewicz K."/>
            <person name="Wedrychowicz H."/>
        </authorList>
    </citation>
    <scope>NUCLEOTIDE SEQUENCE [LARGE SCALE GENOMIC DNA]</scope>
    <source>
        <strain evidence="8 9">DSM 21120</strain>
    </source>
</reference>
<evidence type="ECO:0000313" key="8">
    <source>
        <dbReference type="EMBL" id="SHH61303.1"/>
    </source>
</evidence>
<name>A0A1M5UF63_9FIRM</name>
<dbReference type="NCBIfam" id="NF037981">
    <property type="entry name" value="NCS2_1"/>
    <property type="match status" value="1"/>
</dbReference>
<evidence type="ECO:0000256" key="5">
    <source>
        <dbReference type="ARBA" id="ARBA00022989"/>
    </source>
</evidence>
<gene>
    <name evidence="8" type="ORF">SAMN02745245_01735</name>
</gene>
<comment type="similarity">
    <text evidence="2">Belongs to the nucleobase:cation symporter-2 (NCS2) (TC 2.A.40) family.</text>
</comment>
<dbReference type="EMBL" id="FQXI01000016">
    <property type="protein sequence ID" value="SHH61303.1"/>
    <property type="molecule type" value="Genomic_DNA"/>
</dbReference>
<evidence type="ECO:0000256" key="4">
    <source>
        <dbReference type="ARBA" id="ARBA00022692"/>
    </source>
</evidence>
<dbReference type="RefSeq" id="WP_073185424.1">
    <property type="nucleotide sequence ID" value="NZ_FQXI01000016.1"/>
</dbReference>
<dbReference type="PANTHER" id="PTHR42810:SF2">
    <property type="entry name" value="PURINE PERMEASE C1399.01C-RELATED"/>
    <property type="match status" value="1"/>
</dbReference>
<comment type="subcellular location">
    <subcellularLocation>
        <location evidence="1">Membrane</location>
        <topology evidence="1">Multi-pass membrane protein</topology>
    </subcellularLocation>
</comment>
<dbReference type="InterPro" id="IPR006042">
    <property type="entry name" value="Xan_ur_permease"/>
</dbReference>
<evidence type="ECO:0000256" key="3">
    <source>
        <dbReference type="ARBA" id="ARBA00022448"/>
    </source>
</evidence>
<keyword evidence="9" id="KW-1185">Reference proteome</keyword>
<keyword evidence="4 7" id="KW-0812">Transmembrane</keyword>
<dbReference type="InterPro" id="IPR006043">
    <property type="entry name" value="NCS2"/>
</dbReference>
<evidence type="ECO:0000256" key="1">
    <source>
        <dbReference type="ARBA" id="ARBA00004141"/>
    </source>
</evidence>
<feature type="transmembrane region" description="Helical" evidence="7">
    <location>
        <begin position="202"/>
        <end position="219"/>
    </location>
</feature>
<feature type="transmembrane region" description="Helical" evidence="7">
    <location>
        <begin position="143"/>
        <end position="165"/>
    </location>
</feature>
<accession>A0A1M5UF63</accession>
<feature type="transmembrane region" description="Helical" evidence="7">
    <location>
        <begin position="421"/>
        <end position="444"/>
    </location>
</feature>
<keyword evidence="6 7" id="KW-0472">Membrane</keyword>
<feature type="transmembrane region" description="Helical" evidence="7">
    <location>
        <begin position="177"/>
        <end position="195"/>
    </location>
</feature>
<evidence type="ECO:0000313" key="9">
    <source>
        <dbReference type="Proteomes" id="UP000184032"/>
    </source>
</evidence>
<dbReference type="GO" id="GO:0005886">
    <property type="term" value="C:plasma membrane"/>
    <property type="evidence" value="ECO:0007669"/>
    <property type="project" value="UniProtKB-ARBA"/>
</dbReference>
<sequence length="461" mass="48906">MSENAISNSLFHLDGKPSIQRAFPIALQHLLAMIVGNTLPALVLANTLKGSEFAISSNEAIYVIQAGMFIAAIATLLQLYPVYKVGAKLPVVMGVSFAYIPILIEIGLNYGYGAVFGAEIMGGIVAVLVGLFIGRIRKYFPPIVSGTVVLTIGLSLYPVAINYMAGGANSPMYGTKWNWIVALITLVVVLVCNMYGKGLVKLAAILVGIIAGYIVSIIINSTVAPGFMDFSNVASASWFTYPHLMPFKPEFKFSAIIVMSIMYIVNSVQAVGDISSTTIGGLDREPTDKEISGGIICNGVSSIIGGLIGALPTATYSQNVGIVSMTKVVARKVLAITAVMILVAGFIPKFGGIMMSIPQCVIGGATISVFAQITMNGMKLITSEELSIRNSTIVGLGIALGMGITQVPASTEVLKAAYPTLHMIFTSSPVIIATIVVFFLNIFLPKKTLAEERAEREEMEK</sequence>
<dbReference type="Pfam" id="PF00860">
    <property type="entry name" value="Xan_ur_permease"/>
    <property type="match status" value="1"/>
</dbReference>
<dbReference type="OrthoDB" id="9805749at2"/>
<dbReference type="GO" id="GO:0042907">
    <property type="term" value="F:xanthine transmembrane transporter activity"/>
    <property type="evidence" value="ECO:0007669"/>
    <property type="project" value="TreeGrafter"/>
</dbReference>
<organism evidence="8 9">
    <name type="scientific">Anaerosphaera aminiphila DSM 21120</name>
    <dbReference type="NCBI Taxonomy" id="1120995"/>
    <lineage>
        <taxon>Bacteria</taxon>
        <taxon>Bacillati</taxon>
        <taxon>Bacillota</taxon>
        <taxon>Tissierellia</taxon>
        <taxon>Tissierellales</taxon>
        <taxon>Peptoniphilaceae</taxon>
        <taxon>Anaerosphaera</taxon>
    </lineage>
</organism>
<feature type="transmembrane region" description="Helical" evidence="7">
    <location>
        <begin position="353"/>
        <end position="371"/>
    </location>
</feature>
<dbReference type="STRING" id="1120995.SAMN02745245_01735"/>
<evidence type="ECO:0000256" key="7">
    <source>
        <dbReference type="SAM" id="Phobius"/>
    </source>
</evidence>
<dbReference type="PANTHER" id="PTHR42810">
    <property type="entry name" value="PURINE PERMEASE C1399.01C-RELATED"/>
    <property type="match status" value="1"/>
</dbReference>
<feature type="transmembrane region" description="Helical" evidence="7">
    <location>
        <begin position="30"/>
        <end position="48"/>
    </location>
</feature>
<feature type="transmembrane region" description="Helical" evidence="7">
    <location>
        <begin position="87"/>
        <end position="104"/>
    </location>
</feature>
<feature type="transmembrane region" description="Helical" evidence="7">
    <location>
        <begin position="328"/>
        <end position="347"/>
    </location>
</feature>
<evidence type="ECO:0000256" key="2">
    <source>
        <dbReference type="ARBA" id="ARBA00008821"/>
    </source>
</evidence>
<dbReference type="Proteomes" id="UP000184032">
    <property type="component" value="Unassembled WGS sequence"/>
</dbReference>
<feature type="transmembrane region" description="Helical" evidence="7">
    <location>
        <begin position="253"/>
        <end position="271"/>
    </location>
</feature>
<keyword evidence="5 7" id="KW-1133">Transmembrane helix</keyword>
<feature type="transmembrane region" description="Helical" evidence="7">
    <location>
        <begin position="60"/>
        <end position="80"/>
    </location>
</feature>
<feature type="transmembrane region" description="Helical" evidence="7">
    <location>
        <begin position="110"/>
        <end position="131"/>
    </location>
</feature>